<dbReference type="PANTHER" id="PTHR15512:SF0">
    <property type="entry name" value="TERF1-INTERACTING NUCLEAR FACTOR 2"/>
    <property type="match status" value="1"/>
</dbReference>
<proteinExistence type="predicted"/>
<dbReference type="InterPro" id="IPR039098">
    <property type="entry name" value="TINF2"/>
</dbReference>
<dbReference type="AlphaFoldDB" id="A0A3N0XJP5"/>
<evidence type="ECO:0000313" key="3">
    <source>
        <dbReference type="EMBL" id="ROI46733.1"/>
    </source>
</evidence>
<accession>A0A3N0XJP5</accession>
<dbReference type="PANTHER" id="PTHR15512">
    <property type="entry name" value="TERF1-INTERACTING NUCLEAR FACTOR 2"/>
    <property type="match status" value="1"/>
</dbReference>
<dbReference type="CDD" id="cd11657">
    <property type="entry name" value="TIN2_N"/>
    <property type="match status" value="1"/>
</dbReference>
<dbReference type="GO" id="GO:0042162">
    <property type="term" value="F:telomeric DNA binding"/>
    <property type="evidence" value="ECO:0007669"/>
    <property type="project" value="TreeGrafter"/>
</dbReference>
<reference evidence="3 4" key="1">
    <citation type="submission" date="2018-10" db="EMBL/GenBank/DDBJ databases">
        <title>Genome assembly for a Yunnan-Guizhou Plateau 3E fish, Anabarilius grahami (Regan), and its evolutionary and genetic applications.</title>
        <authorList>
            <person name="Jiang W."/>
        </authorList>
    </citation>
    <scope>NUCLEOTIDE SEQUENCE [LARGE SCALE GENOMIC DNA]</scope>
    <source>
        <strain evidence="3">AG-KIZ</strain>
        <tissue evidence="3">Muscle</tissue>
    </source>
</reference>
<feature type="compositionally biased region" description="Basic and acidic residues" evidence="1">
    <location>
        <begin position="360"/>
        <end position="378"/>
    </location>
</feature>
<organism evidence="3 4">
    <name type="scientific">Anabarilius grahami</name>
    <name type="common">Kanglang fish</name>
    <name type="synonym">Barilius grahami</name>
    <dbReference type="NCBI Taxonomy" id="495550"/>
    <lineage>
        <taxon>Eukaryota</taxon>
        <taxon>Metazoa</taxon>
        <taxon>Chordata</taxon>
        <taxon>Craniata</taxon>
        <taxon>Vertebrata</taxon>
        <taxon>Euteleostomi</taxon>
        <taxon>Actinopterygii</taxon>
        <taxon>Neopterygii</taxon>
        <taxon>Teleostei</taxon>
        <taxon>Ostariophysi</taxon>
        <taxon>Cypriniformes</taxon>
        <taxon>Xenocyprididae</taxon>
        <taxon>Xenocypridinae</taxon>
        <taxon>Xenocypridinae incertae sedis</taxon>
        <taxon>Anabarilius</taxon>
    </lineage>
</organism>
<keyword evidence="4" id="KW-1185">Reference proteome</keyword>
<dbReference type="Proteomes" id="UP000281406">
    <property type="component" value="Unassembled WGS sequence"/>
</dbReference>
<dbReference type="InterPro" id="IPR029400">
    <property type="entry name" value="TINF2_N"/>
</dbReference>
<protein>
    <submittedName>
        <fullName evidence="3">TERF1-interacting nuclear factor 2</fullName>
    </submittedName>
</protein>
<comment type="caution">
    <text evidence="3">The sequence shown here is derived from an EMBL/GenBank/DDBJ whole genome shotgun (WGS) entry which is preliminary data.</text>
</comment>
<dbReference type="EMBL" id="RJVU01071502">
    <property type="protein sequence ID" value="ROI46733.1"/>
    <property type="molecule type" value="Genomic_DNA"/>
</dbReference>
<evidence type="ECO:0000256" key="1">
    <source>
        <dbReference type="SAM" id="MobiDB-lite"/>
    </source>
</evidence>
<feature type="region of interest" description="Disordered" evidence="1">
    <location>
        <begin position="248"/>
        <end position="288"/>
    </location>
</feature>
<feature type="compositionally biased region" description="Polar residues" evidence="1">
    <location>
        <begin position="271"/>
        <end position="286"/>
    </location>
</feature>
<dbReference type="GO" id="GO:1904356">
    <property type="term" value="P:regulation of telomere maintenance via telomere lengthening"/>
    <property type="evidence" value="ECO:0007669"/>
    <property type="project" value="TreeGrafter"/>
</dbReference>
<dbReference type="Pfam" id="PF14973">
    <property type="entry name" value="TINF2_N"/>
    <property type="match status" value="1"/>
</dbReference>
<feature type="compositionally biased region" description="Polar residues" evidence="1">
    <location>
        <begin position="248"/>
        <end position="258"/>
    </location>
</feature>
<dbReference type="GO" id="GO:0070187">
    <property type="term" value="C:shelterin complex"/>
    <property type="evidence" value="ECO:0007669"/>
    <property type="project" value="InterPro"/>
</dbReference>
<feature type="region of interest" description="Disordered" evidence="1">
    <location>
        <begin position="346"/>
        <end position="378"/>
    </location>
</feature>
<feature type="domain" description="TERF1-interacting nuclear factor 2 N-terminal" evidence="2">
    <location>
        <begin position="34"/>
        <end position="180"/>
    </location>
</feature>
<name>A0A3N0XJP5_ANAGA</name>
<dbReference type="OrthoDB" id="8652439at2759"/>
<dbReference type="GO" id="GO:0016233">
    <property type="term" value="P:telomere capping"/>
    <property type="evidence" value="ECO:0007669"/>
    <property type="project" value="InterPro"/>
</dbReference>
<sequence length="572" mass="63717">MKTTTNSMDKDTPLPLSALQLIAPPLRLMSAAMWKVMVKRDVVYYGKLEEIVTSLCETVPGLLHYRHQARLTMGLRALMILEQLRQSDPPDAQHVLEELRKLQVSSNLNRRRKDQKVEEAKDNFQTLVHSLLKNTAARKQFFKEEFHLHYGGNYVASLEKLMWEFITRVDKLLPVPDLAQTVSWLSGAPAVLEECARSASQPQLLRTLLQHERCVGHLGAASLLSSTGDVILTSLSLPLSGRVLQTIQSEPTSTSNRVPTPARATRRTAKEAQSQVTPVIGSISNDDLQKNNEKVASSLGQEVKSSSDISINTRSKLSLCSKKQILEKDPEQDYFVGNMLVTVISQSSSSEVEEEEEEEGSNKGEASNERANKLPKKTEVKNINEERGGNVARKCSTKRNFEAIESQEEALRISCVKRQLRVVLPRLNISNADLPVHLNHPSAEKLNARSPGQPTSKERVGNGVSMLRKRKHIDSSTTPEKHLTLSVNKLTSSCSPCIPLVRLPIGIPETPSPSVKSSDDIIGDSDDDTIDNVKRKVFNQQYCKTKNGTYVPTLREFWNPVFCLPLSPGSRH</sequence>
<evidence type="ECO:0000313" key="4">
    <source>
        <dbReference type="Proteomes" id="UP000281406"/>
    </source>
</evidence>
<gene>
    <name evidence="3" type="ORF">DPX16_7851</name>
</gene>
<evidence type="ECO:0000259" key="2">
    <source>
        <dbReference type="Pfam" id="PF14973"/>
    </source>
</evidence>